<gene>
    <name evidence="2" type="ORF">GMORB2_4570</name>
</gene>
<accession>A0A9P4YMF8</accession>
<proteinExistence type="predicted"/>
<dbReference type="RefSeq" id="XP_035318313.1">
    <property type="nucleotide sequence ID" value="XM_035466544.1"/>
</dbReference>
<organism evidence="2 3">
    <name type="scientific">Geosmithia morbida</name>
    <dbReference type="NCBI Taxonomy" id="1094350"/>
    <lineage>
        <taxon>Eukaryota</taxon>
        <taxon>Fungi</taxon>
        <taxon>Dikarya</taxon>
        <taxon>Ascomycota</taxon>
        <taxon>Pezizomycotina</taxon>
        <taxon>Sordariomycetes</taxon>
        <taxon>Hypocreomycetidae</taxon>
        <taxon>Hypocreales</taxon>
        <taxon>Bionectriaceae</taxon>
        <taxon>Geosmithia</taxon>
    </lineage>
</organism>
<sequence>MRPPDLERKALKYAGIFINEDAYPGVFNACLDGEQNAAVGNAFVSAGYRSRLEDFPRNVDDFFEAIACLFSSNLRDHYRNIFERFDRLCGEKLADHFIGEFTIAQWAGRILDGLLRSLRDLTPSATGGAPAFRGISYPLDHQGPAIVKNGIGSVPARFNRQAGASQLFPNGPYRGIYTDFSALRAFLWGVFQGEVAQDIPTAAYASVLEHDFMLRGETFRGILLFQFHTNQPRPPGLTSFTIPEGKESSWRTLCSTWPRQKPDFWRRAKGSTQRAGAVVFVALPRLATLAESFHVGGCRGPSEQESRGVYAISSTQAGAVGELPSAKAGKQRGSGGTLRRKVKDMFRK</sequence>
<feature type="region of interest" description="Disordered" evidence="1">
    <location>
        <begin position="321"/>
        <end position="348"/>
    </location>
</feature>
<reference evidence="2" key="1">
    <citation type="submission" date="2020-03" db="EMBL/GenBank/DDBJ databases">
        <title>Site-based positive gene gene selection in Geosmithia morbida across the United States reveals a broad range of putative effectors and factors for local host and environmental adapation.</title>
        <authorList>
            <person name="Onufrak A."/>
            <person name="Murdoch R.W."/>
            <person name="Gazis R."/>
            <person name="Huff M."/>
            <person name="Staton M."/>
            <person name="Klingeman W."/>
            <person name="Hadziabdic D."/>
        </authorList>
    </citation>
    <scope>NUCLEOTIDE SEQUENCE</scope>
    <source>
        <strain evidence="2">1262</strain>
    </source>
</reference>
<dbReference type="GeneID" id="55970798"/>
<dbReference type="EMBL" id="JAANYQ010000022">
    <property type="protein sequence ID" value="KAF4119661.1"/>
    <property type="molecule type" value="Genomic_DNA"/>
</dbReference>
<evidence type="ECO:0000313" key="2">
    <source>
        <dbReference type="EMBL" id="KAF4119661.1"/>
    </source>
</evidence>
<dbReference type="AlphaFoldDB" id="A0A9P4YMF8"/>
<comment type="caution">
    <text evidence="2">The sequence shown here is derived from an EMBL/GenBank/DDBJ whole genome shotgun (WGS) entry which is preliminary data.</text>
</comment>
<protein>
    <submittedName>
        <fullName evidence="2">Uncharacterized protein</fullName>
    </submittedName>
</protein>
<dbReference type="OrthoDB" id="4863049at2759"/>
<name>A0A9P4YMF8_9HYPO</name>
<evidence type="ECO:0000313" key="3">
    <source>
        <dbReference type="Proteomes" id="UP000749293"/>
    </source>
</evidence>
<dbReference type="Proteomes" id="UP000749293">
    <property type="component" value="Unassembled WGS sequence"/>
</dbReference>
<evidence type="ECO:0000256" key="1">
    <source>
        <dbReference type="SAM" id="MobiDB-lite"/>
    </source>
</evidence>
<keyword evidence="3" id="KW-1185">Reference proteome</keyword>